<sequence length="167" mass="18438">MHRRILSCVLEFATHFQKADAMKSLVIFFVLILDIFPTIEGDTKRCFCKAVDADNSDNVFHDFRAIESHSNWLSVGCGRLDGCSDKCEGIVKDWLCNSKEACKAVAKGKQVRHYFQASVCNQAAGSVARPCGCVGEAFDNIPKCQFECLSQLTVAAYINCFNACFSG</sequence>
<dbReference type="EMBL" id="JAEAOA010000236">
    <property type="protein sequence ID" value="KAK3578648.1"/>
    <property type="molecule type" value="Genomic_DNA"/>
</dbReference>
<reference evidence="1" key="3">
    <citation type="submission" date="2023-05" db="EMBL/GenBank/DDBJ databases">
        <authorList>
            <person name="Smith C.H."/>
        </authorList>
    </citation>
    <scope>NUCLEOTIDE SEQUENCE</scope>
    <source>
        <strain evidence="1">CHS0354</strain>
        <tissue evidence="1">Mantle</tissue>
    </source>
</reference>
<proteinExistence type="predicted"/>
<dbReference type="Proteomes" id="UP001195483">
    <property type="component" value="Unassembled WGS sequence"/>
</dbReference>
<dbReference type="AlphaFoldDB" id="A0AAE0RS12"/>
<keyword evidence="2" id="KW-1185">Reference proteome</keyword>
<comment type="caution">
    <text evidence="1">The sequence shown here is derived from an EMBL/GenBank/DDBJ whole genome shotgun (WGS) entry which is preliminary data.</text>
</comment>
<gene>
    <name evidence="1" type="ORF">CHS0354_002951</name>
</gene>
<evidence type="ECO:0000313" key="1">
    <source>
        <dbReference type="EMBL" id="KAK3578648.1"/>
    </source>
</evidence>
<accession>A0AAE0RS12</accession>
<protein>
    <submittedName>
        <fullName evidence="1">Uncharacterized protein</fullName>
    </submittedName>
</protein>
<reference evidence="1" key="1">
    <citation type="journal article" date="2021" name="Genome Biol. Evol.">
        <title>A High-Quality Reference Genome for a Parasitic Bivalve with Doubly Uniparental Inheritance (Bivalvia: Unionida).</title>
        <authorList>
            <person name="Smith C.H."/>
        </authorList>
    </citation>
    <scope>NUCLEOTIDE SEQUENCE</scope>
    <source>
        <strain evidence="1">CHS0354</strain>
    </source>
</reference>
<reference evidence="1" key="2">
    <citation type="journal article" date="2021" name="Genome Biol. Evol.">
        <title>Developing a high-quality reference genome for a parasitic bivalve with doubly uniparental inheritance (Bivalvia: Unionida).</title>
        <authorList>
            <person name="Smith C.H."/>
        </authorList>
    </citation>
    <scope>NUCLEOTIDE SEQUENCE</scope>
    <source>
        <strain evidence="1">CHS0354</strain>
        <tissue evidence="1">Mantle</tissue>
    </source>
</reference>
<name>A0AAE0RS12_9BIVA</name>
<evidence type="ECO:0000313" key="2">
    <source>
        <dbReference type="Proteomes" id="UP001195483"/>
    </source>
</evidence>
<organism evidence="1 2">
    <name type="scientific">Potamilus streckersoni</name>
    <dbReference type="NCBI Taxonomy" id="2493646"/>
    <lineage>
        <taxon>Eukaryota</taxon>
        <taxon>Metazoa</taxon>
        <taxon>Spiralia</taxon>
        <taxon>Lophotrochozoa</taxon>
        <taxon>Mollusca</taxon>
        <taxon>Bivalvia</taxon>
        <taxon>Autobranchia</taxon>
        <taxon>Heteroconchia</taxon>
        <taxon>Palaeoheterodonta</taxon>
        <taxon>Unionida</taxon>
        <taxon>Unionoidea</taxon>
        <taxon>Unionidae</taxon>
        <taxon>Ambleminae</taxon>
        <taxon>Lampsilini</taxon>
        <taxon>Potamilus</taxon>
    </lineage>
</organism>